<dbReference type="InterPro" id="IPR050730">
    <property type="entry name" value="UBX_domain-protein"/>
</dbReference>
<reference evidence="4" key="2">
    <citation type="submission" date="2015-06" db="UniProtKB">
        <authorList>
            <consortium name="EnsemblMetazoa"/>
        </authorList>
    </citation>
    <scope>IDENTIFICATION</scope>
</reference>
<dbReference type="KEGG" id="tut:107366651"/>
<dbReference type="Pfam" id="PF00789">
    <property type="entry name" value="UBX"/>
    <property type="match status" value="1"/>
</dbReference>
<sequence>MDGLVRLITFPFQFIYETLLSALRLAWNLVRRRIDIVDPLGDTLKFISDFESVYGTEHPVFYRGTYEQALSDAKKELKFLLIYLHSEHHRDTHDFCTNVLSHQLVINYINRNKLLFWGCSVDSREGYRVSVLLRASTTPFLALFALKDNRMNVVRTFFGPTSVERLLSNIQQAIEENEGSLIAARLERQERTMNQRLREEQDVAYMESLRADQEKDRKKQEEKVKKENEERERKQKELEEVQQRELLLNLKVSLATEIPNEPPADDPESIRIVIKLPNGTRLERRFRKSDPLKYLYYFVFCNEQSPLKFQITTNFPRKELPGSHPTLDNKENCSLTFDSAGLGKSQVFFVHDLEA</sequence>
<evidence type="ECO:0000259" key="3">
    <source>
        <dbReference type="PROSITE" id="PS50033"/>
    </source>
</evidence>
<dbReference type="eggNOG" id="KOG1363">
    <property type="taxonomic scope" value="Eukaryota"/>
</dbReference>
<dbReference type="PANTHER" id="PTHR23322:SF1">
    <property type="entry name" value="FAS-ASSOCIATED FACTOR 2"/>
    <property type="match status" value="1"/>
</dbReference>
<dbReference type="OrthoDB" id="1026733at2759"/>
<dbReference type="InterPro" id="IPR001012">
    <property type="entry name" value="UBX_dom"/>
</dbReference>
<dbReference type="InterPro" id="IPR029071">
    <property type="entry name" value="Ubiquitin-like_domsf"/>
</dbReference>
<dbReference type="HOGENOM" id="CLU_047924_0_1_1"/>
<dbReference type="Pfam" id="PF21021">
    <property type="entry name" value="FAF1"/>
    <property type="match status" value="1"/>
</dbReference>
<dbReference type="STRING" id="32264.T1KRU0"/>
<evidence type="ECO:0000256" key="2">
    <source>
        <dbReference type="SAM" id="MobiDB-lite"/>
    </source>
</evidence>
<evidence type="ECO:0000313" key="5">
    <source>
        <dbReference type="Proteomes" id="UP000015104"/>
    </source>
</evidence>
<proteinExistence type="predicted"/>
<dbReference type="Proteomes" id="UP000015104">
    <property type="component" value="Unassembled WGS sequence"/>
</dbReference>
<dbReference type="EnsemblMetazoa" id="tetur19g00700.1">
    <property type="protein sequence ID" value="tetur19g00700.1"/>
    <property type="gene ID" value="tetur19g00700"/>
</dbReference>
<organism evidence="4 5">
    <name type="scientific">Tetranychus urticae</name>
    <name type="common">Two-spotted spider mite</name>
    <dbReference type="NCBI Taxonomy" id="32264"/>
    <lineage>
        <taxon>Eukaryota</taxon>
        <taxon>Metazoa</taxon>
        <taxon>Ecdysozoa</taxon>
        <taxon>Arthropoda</taxon>
        <taxon>Chelicerata</taxon>
        <taxon>Arachnida</taxon>
        <taxon>Acari</taxon>
        <taxon>Acariformes</taxon>
        <taxon>Trombidiformes</taxon>
        <taxon>Prostigmata</taxon>
        <taxon>Eleutherengona</taxon>
        <taxon>Raphignathae</taxon>
        <taxon>Tetranychoidea</taxon>
        <taxon>Tetranychidae</taxon>
        <taxon>Tetranychus</taxon>
    </lineage>
</organism>
<dbReference type="SUPFAM" id="SSF52833">
    <property type="entry name" value="Thioredoxin-like"/>
    <property type="match status" value="1"/>
</dbReference>
<dbReference type="GO" id="GO:0036503">
    <property type="term" value="P:ERAD pathway"/>
    <property type="evidence" value="ECO:0007669"/>
    <property type="project" value="TreeGrafter"/>
</dbReference>
<dbReference type="InterPro" id="IPR006577">
    <property type="entry name" value="UAS"/>
</dbReference>
<dbReference type="OMA" id="QISVRCP"/>
<evidence type="ECO:0000313" key="4">
    <source>
        <dbReference type="EnsemblMetazoa" id="tetur19g00700.1"/>
    </source>
</evidence>
<dbReference type="EMBL" id="CAEY01000418">
    <property type="status" value="NOT_ANNOTATED_CDS"/>
    <property type="molecule type" value="Genomic_DNA"/>
</dbReference>
<dbReference type="SUPFAM" id="SSF54236">
    <property type="entry name" value="Ubiquitin-like"/>
    <property type="match status" value="1"/>
</dbReference>
<dbReference type="InterPro" id="IPR049483">
    <property type="entry name" value="FAF1_2-like_UAS"/>
</dbReference>
<dbReference type="AlphaFoldDB" id="T1KRU0"/>
<feature type="domain" description="UBX" evidence="3">
    <location>
        <begin position="265"/>
        <end position="350"/>
    </location>
</feature>
<feature type="region of interest" description="Disordered" evidence="2">
    <location>
        <begin position="208"/>
        <end position="238"/>
    </location>
</feature>
<dbReference type="GO" id="GO:0043130">
    <property type="term" value="F:ubiquitin binding"/>
    <property type="evidence" value="ECO:0007669"/>
    <property type="project" value="TreeGrafter"/>
</dbReference>
<keyword evidence="1" id="KW-0175">Coiled coil</keyword>
<reference evidence="5" key="1">
    <citation type="submission" date="2011-08" db="EMBL/GenBank/DDBJ databases">
        <authorList>
            <person name="Rombauts S."/>
        </authorList>
    </citation>
    <scope>NUCLEOTIDE SEQUENCE</scope>
    <source>
        <strain evidence="5">London</strain>
    </source>
</reference>
<name>T1KRU0_TETUR</name>
<accession>T1KRU0</accession>
<dbReference type="Gene3D" id="3.40.30.10">
    <property type="entry name" value="Glutaredoxin"/>
    <property type="match status" value="1"/>
</dbReference>
<dbReference type="SMART" id="SM00166">
    <property type="entry name" value="UBX"/>
    <property type="match status" value="1"/>
</dbReference>
<dbReference type="PROSITE" id="PS50033">
    <property type="entry name" value="UBX"/>
    <property type="match status" value="1"/>
</dbReference>
<dbReference type="PANTHER" id="PTHR23322">
    <property type="entry name" value="FAS-ASSOCIATED PROTEIN"/>
    <property type="match status" value="1"/>
</dbReference>
<feature type="compositionally biased region" description="Basic and acidic residues" evidence="2">
    <location>
        <begin position="209"/>
        <end position="238"/>
    </location>
</feature>
<keyword evidence="5" id="KW-1185">Reference proteome</keyword>
<dbReference type="Gene3D" id="3.10.20.90">
    <property type="entry name" value="Phosphatidylinositol 3-kinase Catalytic Subunit, Chain A, domain 1"/>
    <property type="match status" value="1"/>
</dbReference>
<gene>
    <name evidence="4" type="primary">107366651</name>
</gene>
<dbReference type="CDD" id="cd16120">
    <property type="entry name" value="UBX_UBXN3B"/>
    <property type="match status" value="1"/>
</dbReference>
<dbReference type="SMART" id="SM00594">
    <property type="entry name" value="UAS"/>
    <property type="match status" value="1"/>
</dbReference>
<evidence type="ECO:0000256" key="1">
    <source>
        <dbReference type="ARBA" id="ARBA00023054"/>
    </source>
</evidence>
<dbReference type="GO" id="GO:0005783">
    <property type="term" value="C:endoplasmic reticulum"/>
    <property type="evidence" value="ECO:0007669"/>
    <property type="project" value="TreeGrafter"/>
</dbReference>
<dbReference type="InterPro" id="IPR036249">
    <property type="entry name" value="Thioredoxin-like_sf"/>
</dbReference>
<protein>
    <recommendedName>
        <fullName evidence="3">UBX domain-containing protein</fullName>
    </recommendedName>
</protein>